<dbReference type="PROSITE" id="PS01231">
    <property type="entry name" value="TRMA_2"/>
    <property type="match status" value="1"/>
</dbReference>
<keyword evidence="3 11" id="KW-0489">Methyltransferase</keyword>
<feature type="binding site" evidence="11 12">
    <location>
        <position position="300"/>
    </location>
    <ligand>
        <name>S-adenosyl-L-methionine</name>
        <dbReference type="ChEBI" id="CHEBI:59789"/>
    </ligand>
</feature>
<feature type="binding site" evidence="11">
    <location>
        <position position="334"/>
    </location>
    <ligand>
        <name>S-adenosyl-L-methionine</name>
        <dbReference type="ChEBI" id="CHEBI:59789"/>
    </ligand>
</feature>
<keyword evidence="2 11" id="KW-0698">rRNA processing</keyword>
<evidence type="ECO:0000256" key="3">
    <source>
        <dbReference type="ARBA" id="ARBA00022603"/>
    </source>
</evidence>
<dbReference type="GO" id="GO:0003723">
    <property type="term" value="F:RNA binding"/>
    <property type="evidence" value="ECO:0007669"/>
    <property type="project" value="InterPro"/>
</dbReference>
<keyword evidence="17" id="KW-1185">Reference proteome</keyword>
<dbReference type="InterPro" id="IPR002792">
    <property type="entry name" value="TRAM_dom"/>
</dbReference>
<keyword evidence="6 11" id="KW-0479">Metal-binding</keyword>
<keyword evidence="1 11" id="KW-0004">4Fe-4S</keyword>
<comment type="similarity">
    <text evidence="11">Belongs to the class I-like SAM-binding methyltransferase superfamily. RNA M5U methyltransferase family. RlmD subfamily.</text>
</comment>
<evidence type="ECO:0000256" key="10">
    <source>
        <dbReference type="ARBA" id="ARBA00059995"/>
    </source>
</evidence>
<dbReference type="EC" id="2.1.1.190" evidence="11"/>
<dbReference type="Proteomes" id="UP001302477">
    <property type="component" value="Chromosome"/>
</dbReference>
<dbReference type="Gene3D" id="2.40.50.1070">
    <property type="match status" value="1"/>
</dbReference>
<dbReference type="Gene3D" id="2.40.50.140">
    <property type="entry name" value="Nucleic acid-binding proteins"/>
    <property type="match status" value="1"/>
</dbReference>
<evidence type="ECO:0000256" key="4">
    <source>
        <dbReference type="ARBA" id="ARBA00022679"/>
    </source>
</evidence>
<keyword evidence="8 11" id="KW-0411">Iron-sulfur</keyword>
<evidence type="ECO:0000256" key="12">
    <source>
        <dbReference type="PROSITE-ProRule" id="PRU01024"/>
    </source>
</evidence>
<dbReference type="KEGG" id="mpaf:R5R33_12925"/>
<dbReference type="CDD" id="cd02440">
    <property type="entry name" value="AdoMet_MTases"/>
    <property type="match status" value="1"/>
</dbReference>
<feature type="binding site" evidence="11">
    <location>
        <position position="100"/>
    </location>
    <ligand>
        <name>[4Fe-4S] cluster</name>
        <dbReference type="ChEBI" id="CHEBI:49883"/>
    </ligand>
</feature>
<dbReference type="PROSITE" id="PS51687">
    <property type="entry name" value="SAM_MT_RNA_M5U"/>
    <property type="match status" value="1"/>
</dbReference>
<evidence type="ECO:0000259" key="15">
    <source>
        <dbReference type="PROSITE" id="PS50926"/>
    </source>
</evidence>
<feature type="region of interest" description="Disordered" evidence="14">
    <location>
        <begin position="1"/>
        <end position="29"/>
    </location>
</feature>
<feature type="binding site" evidence="11 12">
    <location>
        <position position="398"/>
    </location>
    <ligand>
        <name>S-adenosyl-L-methionine</name>
        <dbReference type="ChEBI" id="CHEBI:59789"/>
    </ligand>
</feature>
<keyword evidence="5 11" id="KW-0949">S-adenosyl-L-methionine</keyword>
<feature type="binding site" evidence="11">
    <location>
        <position position="109"/>
    </location>
    <ligand>
        <name>[4Fe-4S] cluster</name>
        <dbReference type="ChEBI" id="CHEBI:49883"/>
    </ligand>
</feature>
<dbReference type="InterPro" id="IPR010280">
    <property type="entry name" value="U5_MeTrfase_fam"/>
</dbReference>
<dbReference type="InterPro" id="IPR029063">
    <property type="entry name" value="SAM-dependent_MTases_sf"/>
</dbReference>
<proteinExistence type="inferred from homology"/>
<dbReference type="SUPFAM" id="SSF53335">
    <property type="entry name" value="S-adenosyl-L-methionine-dependent methyltransferases"/>
    <property type="match status" value="1"/>
</dbReference>
<gene>
    <name evidence="11 16" type="primary">rlmD</name>
    <name evidence="16" type="ORF">R5R33_12925</name>
</gene>
<dbReference type="InterPro" id="IPR030390">
    <property type="entry name" value="MeTrfase_TrmA_AS"/>
</dbReference>
<keyword evidence="4 11" id="KW-0808">Transferase</keyword>
<dbReference type="AlphaFoldDB" id="A0AAU0MVJ4"/>
<feature type="binding site" evidence="11">
    <location>
        <position position="377"/>
    </location>
    <ligand>
        <name>S-adenosyl-L-methionine</name>
        <dbReference type="ChEBI" id="CHEBI:59789"/>
    </ligand>
</feature>
<reference evidence="16 17" key="1">
    <citation type="submission" date="2023-10" db="EMBL/GenBank/DDBJ databases">
        <title>Description of Microbulbifer bruguierae sp. nov., isolated from the sediments of mangrove plant Bruguiera sexangula and comparative genomic analyses of the genus Microbulbifer.</title>
        <authorList>
            <person name="Long M."/>
        </authorList>
    </citation>
    <scope>NUCLEOTIDE SEQUENCE [LARGE SCALE GENOMIC DNA]</scope>
    <source>
        <strain evidence="16 17">SPO729</strain>
    </source>
</reference>
<feature type="active site" evidence="13">
    <location>
        <position position="424"/>
    </location>
</feature>
<dbReference type="SUPFAM" id="SSF50249">
    <property type="entry name" value="Nucleic acid-binding proteins"/>
    <property type="match status" value="1"/>
</dbReference>
<organism evidence="16 17">
    <name type="scientific">Microbulbifer pacificus</name>
    <dbReference type="NCBI Taxonomy" id="407164"/>
    <lineage>
        <taxon>Bacteria</taxon>
        <taxon>Pseudomonadati</taxon>
        <taxon>Pseudomonadota</taxon>
        <taxon>Gammaproteobacteria</taxon>
        <taxon>Cellvibrionales</taxon>
        <taxon>Microbulbiferaceae</taxon>
        <taxon>Microbulbifer</taxon>
    </lineage>
</organism>
<evidence type="ECO:0000256" key="13">
    <source>
        <dbReference type="PROSITE-ProRule" id="PRU10015"/>
    </source>
</evidence>
<feature type="active site" description="Nucleophile" evidence="11 12">
    <location>
        <position position="424"/>
    </location>
</feature>
<dbReference type="FunFam" id="3.40.50.150:FF:000009">
    <property type="entry name" value="23S rRNA (Uracil(1939)-C(5))-methyltransferase RlmD"/>
    <property type="match status" value="1"/>
</dbReference>
<dbReference type="Pfam" id="PF01938">
    <property type="entry name" value="TRAM"/>
    <property type="match status" value="1"/>
</dbReference>
<feature type="binding site" evidence="11">
    <location>
        <position position="106"/>
    </location>
    <ligand>
        <name>[4Fe-4S] cluster</name>
        <dbReference type="ChEBI" id="CHEBI:49883"/>
    </ligand>
</feature>
<feature type="binding site" evidence="11 12">
    <location>
        <position position="329"/>
    </location>
    <ligand>
        <name>S-adenosyl-L-methionine</name>
        <dbReference type="ChEBI" id="CHEBI:59789"/>
    </ligand>
</feature>
<evidence type="ECO:0000313" key="16">
    <source>
        <dbReference type="EMBL" id="WOX04639.1"/>
    </source>
</evidence>
<dbReference type="PANTHER" id="PTHR11061">
    <property type="entry name" value="RNA M5U METHYLTRANSFERASE"/>
    <property type="match status" value="1"/>
</dbReference>
<dbReference type="PROSITE" id="PS50926">
    <property type="entry name" value="TRAM"/>
    <property type="match status" value="1"/>
</dbReference>
<evidence type="ECO:0000256" key="7">
    <source>
        <dbReference type="ARBA" id="ARBA00023004"/>
    </source>
</evidence>
<dbReference type="RefSeq" id="WP_404810366.1">
    <property type="nucleotide sequence ID" value="NZ_CP137555.1"/>
</dbReference>
<dbReference type="GO" id="GO:0070475">
    <property type="term" value="P:rRNA base methylation"/>
    <property type="evidence" value="ECO:0007669"/>
    <property type="project" value="TreeGrafter"/>
</dbReference>
<dbReference type="InterPro" id="IPR001566">
    <property type="entry name" value="23S_rRNA_MeTrfase_RlmD"/>
</dbReference>
<dbReference type="InterPro" id="IPR012340">
    <property type="entry name" value="NA-bd_OB-fold"/>
</dbReference>
<feature type="binding site" evidence="11">
    <location>
        <position position="192"/>
    </location>
    <ligand>
        <name>[4Fe-4S] cluster</name>
        <dbReference type="ChEBI" id="CHEBI:49883"/>
    </ligand>
</feature>
<evidence type="ECO:0000256" key="8">
    <source>
        <dbReference type="ARBA" id="ARBA00023014"/>
    </source>
</evidence>
<dbReference type="NCBIfam" id="NF009639">
    <property type="entry name" value="PRK13168.1"/>
    <property type="match status" value="1"/>
</dbReference>
<evidence type="ECO:0000256" key="5">
    <source>
        <dbReference type="ARBA" id="ARBA00022691"/>
    </source>
</evidence>
<comment type="catalytic activity">
    <reaction evidence="9 11">
        <text>uridine(1939) in 23S rRNA + S-adenosyl-L-methionine = 5-methyluridine(1939) in 23S rRNA + S-adenosyl-L-homocysteine + H(+)</text>
        <dbReference type="Rhea" id="RHEA:42908"/>
        <dbReference type="Rhea" id="RHEA-COMP:10278"/>
        <dbReference type="Rhea" id="RHEA-COMP:10279"/>
        <dbReference type="ChEBI" id="CHEBI:15378"/>
        <dbReference type="ChEBI" id="CHEBI:57856"/>
        <dbReference type="ChEBI" id="CHEBI:59789"/>
        <dbReference type="ChEBI" id="CHEBI:65315"/>
        <dbReference type="ChEBI" id="CHEBI:74447"/>
        <dbReference type="EC" id="2.1.1.190"/>
    </reaction>
</comment>
<evidence type="ECO:0000256" key="14">
    <source>
        <dbReference type="SAM" id="MobiDB-lite"/>
    </source>
</evidence>
<evidence type="ECO:0000256" key="9">
    <source>
        <dbReference type="ARBA" id="ARBA00052756"/>
    </source>
</evidence>
<evidence type="ECO:0000256" key="6">
    <source>
        <dbReference type="ARBA" id="ARBA00022723"/>
    </source>
</evidence>
<dbReference type="EMBL" id="CP137555">
    <property type="protein sequence ID" value="WOX04639.1"/>
    <property type="molecule type" value="Genomic_DNA"/>
</dbReference>
<name>A0AAU0MVJ4_9GAMM</name>
<feature type="binding site" evidence="11 12">
    <location>
        <position position="350"/>
    </location>
    <ligand>
        <name>S-adenosyl-L-methionine</name>
        <dbReference type="ChEBI" id="CHEBI:59789"/>
    </ligand>
</feature>
<dbReference type="GO" id="GO:0005506">
    <property type="term" value="F:iron ion binding"/>
    <property type="evidence" value="ECO:0007669"/>
    <property type="project" value="UniProtKB-UniRule"/>
</dbReference>
<sequence>MRFKKSSPPPKRNRPAANRGTDTPRGPIQGALQGIHEVEIEQLSHEVRGIARYRGKTLFVDNALPGEKVKVRVTASRAKFDEAVAIEILEPAPIRQTPPCPHAAECGGCSLQHMAPAAQIEAKQHILLDQLQRFAKAAPEDVLPPLTGPDLGYRSKARLGVRYVKPKSGGKPELVFGFREKGSNNLTDISQCLVLPEAFSALIPQLKQLVERCNTRRDISHIEVAIGEDATALVVRHLQPLTDEDRSLWLGFARDHGLQLYLQPGEEAHKAWPEEGSERLAYALPEFGVTLRFHPQDFIQVNFDINRKMVHTAVELLDLQPQDRVLDLFCGLGNFTLPIATRAREVVGVEGILELTRRGQENAVANGLGNIQFQAADLTSDFSRSPWARGGFDKILLDPPRTGALEVVRNIGHFNASRIVYVSCNPATLARDTAELIQRGYRLSKAGVMDMFPHTTHVESIALFERQ</sequence>
<dbReference type="Gene3D" id="3.40.50.150">
    <property type="entry name" value="Vaccinia Virus protein VP39"/>
    <property type="match status" value="1"/>
</dbReference>
<comment type="function">
    <text evidence="10 11">Catalyzes the formation of 5-methyl-uridine at position 1939 (m5U1939) in 23S rRNA.</text>
</comment>
<evidence type="ECO:0000256" key="11">
    <source>
        <dbReference type="HAMAP-Rule" id="MF_01010"/>
    </source>
</evidence>
<dbReference type="HAMAP" id="MF_01010">
    <property type="entry name" value="23SrRNA_methyltr_RlmD"/>
    <property type="match status" value="1"/>
</dbReference>
<keyword evidence="7 11" id="KW-0408">Iron</keyword>
<dbReference type="NCBIfam" id="TIGR00479">
    <property type="entry name" value="rumA"/>
    <property type="match status" value="1"/>
</dbReference>
<feature type="domain" description="TRAM" evidence="15">
    <location>
        <begin position="26"/>
        <end position="87"/>
    </location>
</feature>
<protein>
    <recommendedName>
        <fullName evidence="11">23S rRNA (uracil(1939)-C(5))-methyltransferase RlmD</fullName>
        <ecNumber evidence="11">2.1.1.190</ecNumber>
    </recommendedName>
    <alternativeName>
        <fullName evidence="11">23S rRNA(m5U1939)-methyltransferase</fullName>
    </alternativeName>
</protein>
<dbReference type="PROSITE" id="PS01230">
    <property type="entry name" value="TRMA_1"/>
    <property type="match status" value="1"/>
</dbReference>
<evidence type="ECO:0000256" key="2">
    <source>
        <dbReference type="ARBA" id="ARBA00022552"/>
    </source>
</evidence>
<dbReference type="InterPro" id="IPR030391">
    <property type="entry name" value="MeTrfase_TrmA_CS"/>
</dbReference>
<evidence type="ECO:0000256" key="1">
    <source>
        <dbReference type="ARBA" id="ARBA00022485"/>
    </source>
</evidence>
<dbReference type="GO" id="GO:0051539">
    <property type="term" value="F:4 iron, 4 sulfur cluster binding"/>
    <property type="evidence" value="ECO:0007669"/>
    <property type="project" value="UniProtKB-KW"/>
</dbReference>
<evidence type="ECO:0000313" key="17">
    <source>
        <dbReference type="Proteomes" id="UP001302477"/>
    </source>
</evidence>
<dbReference type="GO" id="GO:0070041">
    <property type="term" value="F:rRNA (uridine-C5-)-methyltransferase activity"/>
    <property type="evidence" value="ECO:0007669"/>
    <property type="project" value="UniProtKB-UniRule"/>
</dbReference>
<dbReference type="Pfam" id="PF05958">
    <property type="entry name" value="tRNA_U5-meth_tr"/>
    <property type="match status" value="1"/>
</dbReference>
<accession>A0AAU0MVJ4</accession>
<dbReference type="PANTHER" id="PTHR11061:SF49">
    <property type="entry name" value="23S RRNA (URACIL(1939)-C(5))-METHYLTRANSFERASE RLMD"/>
    <property type="match status" value="1"/>
</dbReference>